<name>A0A9D4HCZ3_DREPO</name>
<evidence type="ECO:0000313" key="1">
    <source>
        <dbReference type="EMBL" id="KAH3829457.1"/>
    </source>
</evidence>
<proteinExistence type="predicted"/>
<keyword evidence="2" id="KW-1185">Reference proteome</keyword>
<dbReference type="AlphaFoldDB" id="A0A9D4HCZ3"/>
<gene>
    <name evidence="1" type="ORF">DPMN_131453</name>
</gene>
<dbReference type="Proteomes" id="UP000828390">
    <property type="component" value="Unassembled WGS sequence"/>
</dbReference>
<protein>
    <submittedName>
        <fullName evidence="1">Uncharacterized protein</fullName>
    </submittedName>
</protein>
<reference evidence="1" key="1">
    <citation type="journal article" date="2019" name="bioRxiv">
        <title>The Genome of the Zebra Mussel, Dreissena polymorpha: A Resource for Invasive Species Research.</title>
        <authorList>
            <person name="McCartney M.A."/>
            <person name="Auch B."/>
            <person name="Kono T."/>
            <person name="Mallez S."/>
            <person name="Zhang Y."/>
            <person name="Obille A."/>
            <person name="Becker A."/>
            <person name="Abrahante J.E."/>
            <person name="Garbe J."/>
            <person name="Badalamenti J.P."/>
            <person name="Herman A."/>
            <person name="Mangelson H."/>
            <person name="Liachko I."/>
            <person name="Sullivan S."/>
            <person name="Sone E.D."/>
            <person name="Koren S."/>
            <person name="Silverstein K.A.T."/>
            <person name="Beckman K.B."/>
            <person name="Gohl D.M."/>
        </authorList>
    </citation>
    <scope>NUCLEOTIDE SEQUENCE</scope>
    <source>
        <strain evidence="1">Duluth1</strain>
        <tissue evidence="1">Whole animal</tissue>
    </source>
</reference>
<evidence type="ECO:0000313" key="2">
    <source>
        <dbReference type="Proteomes" id="UP000828390"/>
    </source>
</evidence>
<sequence length="69" mass="7781">MYLKEFDKKPLETLSLTDERTDGLKDSATDICHPTTDIKITCYPNLKQVVDVVSAALQSLNYVVIDFDT</sequence>
<comment type="caution">
    <text evidence="1">The sequence shown here is derived from an EMBL/GenBank/DDBJ whole genome shotgun (WGS) entry which is preliminary data.</text>
</comment>
<organism evidence="1 2">
    <name type="scientific">Dreissena polymorpha</name>
    <name type="common">Zebra mussel</name>
    <name type="synonym">Mytilus polymorpha</name>
    <dbReference type="NCBI Taxonomy" id="45954"/>
    <lineage>
        <taxon>Eukaryota</taxon>
        <taxon>Metazoa</taxon>
        <taxon>Spiralia</taxon>
        <taxon>Lophotrochozoa</taxon>
        <taxon>Mollusca</taxon>
        <taxon>Bivalvia</taxon>
        <taxon>Autobranchia</taxon>
        <taxon>Heteroconchia</taxon>
        <taxon>Euheterodonta</taxon>
        <taxon>Imparidentia</taxon>
        <taxon>Neoheterodontei</taxon>
        <taxon>Myida</taxon>
        <taxon>Dreissenoidea</taxon>
        <taxon>Dreissenidae</taxon>
        <taxon>Dreissena</taxon>
    </lineage>
</organism>
<accession>A0A9D4HCZ3</accession>
<reference evidence="1" key="2">
    <citation type="submission" date="2020-11" db="EMBL/GenBank/DDBJ databases">
        <authorList>
            <person name="McCartney M.A."/>
            <person name="Auch B."/>
            <person name="Kono T."/>
            <person name="Mallez S."/>
            <person name="Becker A."/>
            <person name="Gohl D.M."/>
            <person name="Silverstein K.A.T."/>
            <person name="Koren S."/>
            <person name="Bechman K.B."/>
            <person name="Herman A."/>
            <person name="Abrahante J.E."/>
            <person name="Garbe J."/>
        </authorList>
    </citation>
    <scope>NUCLEOTIDE SEQUENCE</scope>
    <source>
        <strain evidence="1">Duluth1</strain>
        <tissue evidence="1">Whole animal</tissue>
    </source>
</reference>
<dbReference type="EMBL" id="JAIWYP010000005">
    <property type="protein sequence ID" value="KAH3829457.1"/>
    <property type="molecule type" value="Genomic_DNA"/>
</dbReference>